<dbReference type="PANTHER" id="PTHR15495:SF7">
    <property type="entry name" value="GPI INOSITOL-DEACYLASE"/>
    <property type="match status" value="1"/>
</dbReference>
<dbReference type="InterPro" id="IPR039529">
    <property type="entry name" value="PGAP1/BST1"/>
</dbReference>
<evidence type="ECO:0000313" key="16">
    <source>
        <dbReference type="Proteomes" id="UP000800096"/>
    </source>
</evidence>
<dbReference type="GO" id="GO:0050185">
    <property type="term" value="F:phosphatidylinositol deacylase activity"/>
    <property type="evidence" value="ECO:0007669"/>
    <property type="project" value="TreeGrafter"/>
</dbReference>
<keyword evidence="5 12" id="KW-0813">Transport</keyword>
<keyword evidence="10 12" id="KW-1133">Transmembrane helix</keyword>
<dbReference type="InterPro" id="IPR012908">
    <property type="entry name" value="PGAP1-ab_dom-like"/>
</dbReference>
<keyword evidence="8 12" id="KW-0256">Endoplasmic reticulum</keyword>
<dbReference type="Proteomes" id="UP000800096">
    <property type="component" value="Unassembled WGS sequence"/>
</dbReference>
<evidence type="ECO:0000256" key="1">
    <source>
        <dbReference type="ARBA" id="ARBA00003496"/>
    </source>
</evidence>
<proteinExistence type="inferred from homology"/>
<dbReference type="PANTHER" id="PTHR15495">
    <property type="entry name" value="NEGATIVE REGULATOR OF VESICLE FORMATION-RELATED"/>
    <property type="match status" value="1"/>
</dbReference>
<feature type="transmembrane region" description="Helical" evidence="12">
    <location>
        <begin position="983"/>
        <end position="1001"/>
    </location>
</feature>
<keyword evidence="16" id="KW-1185">Reference proteome</keyword>
<reference evidence="15" key="1">
    <citation type="journal article" date="2020" name="Stud. Mycol.">
        <title>101 Dothideomycetes genomes: a test case for predicting lifestyles and emergence of pathogens.</title>
        <authorList>
            <person name="Haridas S."/>
            <person name="Albert R."/>
            <person name="Binder M."/>
            <person name="Bloem J."/>
            <person name="Labutti K."/>
            <person name="Salamov A."/>
            <person name="Andreopoulos B."/>
            <person name="Baker S."/>
            <person name="Barry K."/>
            <person name="Bills G."/>
            <person name="Bluhm B."/>
            <person name="Cannon C."/>
            <person name="Castanera R."/>
            <person name="Culley D."/>
            <person name="Daum C."/>
            <person name="Ezra D."/>
            <person name="Gonzalez J."/>
            <person name="Henrissat B."/>
            <person name="Kuo A."/>
            <person name="Liang C."/>
            <person name="Lipzen A."/>
            <person name="Lutzoni F."/>
            <person name="Magnuson J."/>
            <person name="Mondo S."/>
            <person name="Nolan M."/>
            <person name="Ohm R."/>
            <person name="Pangilinan J."/>
            <person name="Park H.-J."/>
            <person name="Ramirez L."/>
            <person name="Alfaro M."/>
            <person name="Sun H."/>
            <person name="Tritt A."/>
            <person name="Yoshinaga Y."/>
            <person name="Zwiers L.-H."/>
            <person name="Turgeon B."/>
            <person name="Goodwin S."/>
            <person name="Spatafora J."/>
            <person name="Crous P."/>
            <person name="Grigoriev I."/>
        </authorList>
    </citation>
    <scope>NUCLEOTIDE SEQUENCE</scope>
    <source>
        <strain evidence="15">HMLAC05119</strain>
    </source>
</reference>
<protein>
    <recommendedName>
        <fullName evidence="4 12">GPI inositol-deacylase</fullName>
        <ecNumber evidence="12">3.1.-.-</ecNumber>
    </recommendedName>
</protein>
<accession>A0A6A5QDR2</accession>
<feature type="transmembrane region" description="Helical" evidence="12">
    <location>
        <begin position="749"/>
        <end position="768"/>
    </location>
</feature>
<evidence type="ECO:0000256" key="5">
    <source>
        <dbReference type="ARBA" id="ARBA00022448"/>
    </source>
</evidence>
<dbReference type="GO" id="GO:0006505">
    <property type="term" value="P:GPI anchor metabolic process"/>
    <property type="evidence" value="ECO:0007669"/>
    <property type="project" value="TreeGrafter"/>
</dbReference>
<feature type="transmembrane region" description="Helical" evidence="12">
    <location>
        <begin position="38"/>
        <end position="63"/>
    </location>
</feature>
<dbReference type="InterPro" id="IPR056824">
    <property type="entry name" value="PGAP1_TMD"/>
</dbReference>
<evidence type="ECO:0000256" key="9">
    <source>
        <dbReference type="ARBA" id="ARBA00022927"/>
    </source>
</evidence>
<feature type="transmembrane region" description="Helical" evidence="12">
    <location>
        <begin position="702"/>
        <end position="721"/>
    </location>
</feature>
<evidence type="ECO:0000256" key="11">
    <source>
        <dbReference type="ARBA" id="ARBA00023136"/>
    </source>
</evidence>
<dbReference type="Pfam" id="PF25141">
    <property type="entry name" value="PGAP1_2nd"/>
    <property type="match status" value="1"/>
</dbReference>
<comment type="similarity">
    <text evidence="3 12">Belongs to the GPI inositol-deacylase family.</text>
</comment>
<dbReference type="GO" id="GO:0006888">
    <property type="term" value="P:endoplasmic reticulum to Golgi vesicle-mediated transport"/>
    <property type="evidence" value="ECO:0007669"/>
    <property type="project" value="TreeGrafter"/>
</dbReference>
<evidence type="ECO:0000256" key="3">
    <source>
        <dbReference type="ARBA" id="ARBA00006931"/>
    </source>
</evidence>
<name>A0A6A5QDR2_AMPQU</name>
<evidence type="ECO:0000256" key="6">
    <source>
        <dbReference type="ARBA" id="ARBA00022692"/>
    </source>
</evidence>
<gene>
    <name evidence="15" type="ORF">BDU57DRAFT_521650</name>
</gene>
<dbReference type="InterPro" id="IPR029058">
    <property type="entry name" value="AB_hydrolase_fold"/>
</dbReference>
<dbReference type="GO" id="GO:0005789">
    <property type="term" value="C:endoplasmic reticulum membrane"/>
    <property type="evidence" value="ECO:0007669"/>
    <property type="project" value="UniProtKB-SubCell"/>
</dbReference>
<feature type="transmembrane region" description="Helical" evidence="12">
    <location>
        <begin position="914"/>
        <end position="940"/>
    </location>
</feature>
<dbReference type="FunFam" id="3.40.50.1820:FF:000056">
    <property type="entry name" value="GPI inositol-deacylase"/>
    <property type="match status" value="1"/>
</dbReference>
<dbReference type="GO" id="GO:0015031">
    <property type="term" value="P:protein transport"/>
    <property type="evidence" value="ECO:0007669"/>
    <property type="project" value="UniProtKB-KW"/>
</dbReference>
<dbReference type="Pfam" id="PF07819">
    <property type="entry name" value="PGAP1"/>
    <property type="match status" value="1"/>
</dbReference>
<organism evidence="15 16">
    <name type="scientific">Ampelomyces quisqualis</name>
    <name type="common">Powdery mildew agent</name>
    <dbReference type="NCBI Taxonomy" id="50730"/>
    <lineage>
        <taxon>Eukaryota</taxon>
        <taxon>Fungi</taxon>
        <taxon>Dikarya</taxon>
        <taxon>Ascomycota</taxon>
        <taxon>Pezizomycotina</taxon>
        <taxon>Dothideomycetes</taxon>
        <taxon>Pleosporomycetidae</taxon>
        <taxon>Pleosporales</taxon>
        <taxon>Pleosporineae</taxon>
        <taxon>Phaeosphaeriaceae</taxon>
        <taxon>Ampelomyces</taxon>
    </lineage>
</organism>
<evidence type="ECO:0000256" key="2">
    <source>
        <dbReference type="ARBA" id="ARBA00004477"/>
    </source>
</evidence>
<feature type="transmembrane region" description="Helical" evidence="12">
    <location>
        <begin position="802"/>
        <end position="833"/>
    </location>
</feature>
<dbReference type="Gene3D" id="3.40.50.1820">
    <property type="entry name" value="alpha/beta hydrolase"/>
    <property type="match status" value="1"/>
</dbReference>
<dbReference type="EMBL" id="ML979139">
    <property type="protein sequence ID" value="KAF1913008.1"/>
    <property type="molecule type" value="Genomic_DNA"/>
</dbReference>
<evidence type="ECO:0000256" key="10">
    <source>
        <dbReference type="ARBA" id="ARBA00022989"/>
    </source>
</evidence>
<comment type="subcellular location">
    <subcellularLocation>
        <location evidence="2">Endoplasmic reticulum membrane</location>
        <topology evidence="2">Multi-pass membrane protein</topology>
    </subcellularLocation>
</comment>
<evidence type="ECO:0000313" key="15">
    <source>
        <dbReference type="EMBL" id="KAF1913008.1"/>
    </source>
</evidence>
<dbReference type="OrthoDB" id="348976at2759"/>
<evidence type="ECO:0000259" key="14">
    <source>
        <dbReference type="Pfam" id="PF25140"/>
    </source>
</evidence>
<comment type="function">
    <text evidence="1 12">Involved in inositol deacylation of GPI-anchored proteins which plays important roles in the quality control and ER-associated degradation of GPI-anchored proteins.</text>
</comment>
<evidence type="ECO:0000256" key="8">
    <source>
        <dbReference type="ARBA" id="ARBA00022824"/>
    </source>
</evidence>
<evidence type="ECO:0000256" key="4">
    <source>
        <dbReference type="ARBA" id="ARBA00015856"/>
    </source>
</evidence>
<evidence type="ECO:0000259" key="13">
    <source>
        <dbReference type="Pfam" id="PF07819"/>
    </source>
</evidence>
<dbReference type="EC" id="3.1.-.-" evidence="12"/>
<evidence type="ECO:0000256" key="12">
    <source>
        <dbReference type="RuleBase" id="RU365011"/>
    </source>
</evidence>
<sequence>MASDTTDAKMPSTAARPLIHNMADAQDRRWRLRLLNPWAFSIYTLVTTAVGFAALLLMVQSFLTKQLDVKGCDMSYMRPMYSKFDDFDTEHTQFATKYSLYLYREWGIDEDFTVKGVPVLFIPGNAGSYKQVRSLAAEAAYHYHNSVQHEPGAGKGERRPLDFFSVDFNEDFTAFHGQTLLDQAEYLNDAITFILSLYHTPGRTQRDGHLPDPISVIIVGHSMGGVVARTMMTMPNYQTNSINTIVTIAAPHARPPISFDGDIVRIYQGVNDYWRHAYLQERSADNPLRQVTLISIAGGGLDSIISSDYASIASLVPNSHGFTVFTSSIPSCWTGADHLAITWCDQVRKSIVRALYDVVDVSKATQTIPRADRMRGFKKWFLTGLEDVAEKGLPHTEAKTLLTLDVNAAMVAPGEGVVLRGLGRSTATPQVLLLPVPMHENHGSIFTLLTNEKLDAQGEHGRLEVLFCSGLQAQPGQATSHFSTDMNLSGEDLGATKLACRNAASDVIVLPESVAHSDFPFRQDQSPFSYLQYNIADIAQHQFVAVIDKASERSGAWVIAEFNNNPEASAKIHVSLQSLLVAGVSLQLPARRPLVTDVSIPALHSSLLAYNLHIGKQVCSAGELFAPLLRQYITNVYESKYFVNVEDAMINLHGLSPYLTPAHHSESYSNGLSLQIWLDPTCNSTVEVTLQVDIPGSLGKLWMRYRIVFAAFPLLIVALVLRQQFRTYDATGVFISFAQGLNECVYSSLPLALTALTFLSVTLASAQYQTGERHPYSDSPRNATSPADNVYNELLLGSDDPFFWFLVPLFGLMCTGICVAINYVALILTYFLASAYALVRSSKLHDVDGNCTPEAFAVASMRRRVITTLILLSLVSTVIPYHFAYVVLCIVQLATCVRGFRLVKETSLDANYNFYNYAHSMFILMLWILPINLPVLVVWIRNLAIQWLTPFSSHHNILSISPFILLVETLSTGRMIPRVRPGFSLFTNAFLFAIGAYAAVYGVTYAYVLHHLANILCAWLVTIHFDMSTFAVESACSAVESLDSEYETKKRP</sequence>
<evidence type="ECO:0000256" key="7">
    <source>
        <dbReference type="ARBA" id="ARBA00022801"/>
    </source>
</evidence>
<keyword evidence="6 12" id="KW-0812">Transmembrane</keyword>
<feature type="transmembrane region" description="Helical" evidence="12">
    <location>
        <begin position="869"/>
        <end position="894"/>
    </location>
</feature>
<feature type="domain" description="GPI inositol-deacylase PGAP1-like alpha/beta" evidence="13">
    <location>
        <begin position="114"/>
        <end position="357"/>
    </location>
</feature>
<keyword evidence="7 12" id="KW-0378">Hydrolase</keyword>
<dbReference type="SUPFAM" id="SSF53474">
    <property type="entry name" value="alpha/beta-Hydrolases"/>
    <property type="match status" value="1"/>
</dbReference>
<dbReference type="AlphaFoldDB" id="A0A6A5QDR2"/>
<keyword evidence="11 12" id="KW-0472">Membrane</keyword>
<feature type="domain" description="GPI inositol-deacylase transmembrane" evidence="14">
    <location>
        <begin position="708"/>
        <end position="1025"/>
    </location>
</feature>
<keyword evidence="9 12" id="KW-0653">Protein transport</keyword>
<dbReference type="Pfam" id="PF25140">
    <property type="entry name" value="PGAP1_TMD"/>
    <property type="match status" value="1"/>
</dbReference>